<evidence type="ECO:0000313" key="3">
    <source>
        <dbReference type="Proteomes" id="UP001331515"/>
    </source>
</evidence>
<dbReference type="Proteomes" id="UP001331515">
    <property type="component" value="Unassembled WGS sequence"/>
</dbReference>
<protein>
    <submittedName>
        <fullName evidence="2">Uncharacterized protein</fullName>
    </submittedName>
</protein>
<comment type="caution">
    <text evidence="2">The sequence shown here is derived from an EMBL/GenBank/DDBJ whole genome shotgun (WGS) entry which is preliminary data.</text>
</comment>
<evidence type="ECO:0000313" key="2">
    <source>
        <dbReference type="EMBL" id="KAK5916455.1"/>
    </source>
</evidence>
<accession>A0AAN8D9T3</accession>
<dbReference type="AlphaFoldDB" id="A0AAN8D9T3"/>
<organism evidence="2 3">
    <name type="scientific">Champsocephalus gunnari</name>
    <name type="common">Mackerel icefish</name>
    <dbReference type="NCBI Taxonomy" id="52237"/>
    <lineage>
        <taxon>Eukaryota</taxon>
        <taxon>Metazoa</taxon>
        <taxon>Chordata</taxon>
        <taxon>Craniata</taxon>
        <taxon>Vertebrata</taxon>
        <taxon>Euteleostomi</taxon>
        <taxon>Actinopterygii</taxon>
        <taxon>Neopterygii</taxon>
        <taxon>Teleostei</taxon>
        <taxon>Neoteleostei</taxon>
        <taxon>Acanthomorphata</taxon>
        <taxon>Eupercaria</taxon>
        <taxon>Perciformes</taxon>
        <taxon>Notothenioidei</taxon>
        <taxon>Channichthyidae</taxon>
        <taxon>Champsocephalus</taxon>
    </lineage>
</organism>
<name>A0AAN8D9T3_CHAGU</name>
<dbReference type="EMBL" id="JAURVH010001526">
    <property type="protein sequence ID" value="KAK5916455.1"/>
    <property type="molecule type" value="Genomic_DNA"/>
</dbReference>
<proteinExistence type="predicted"/>
<feature type="compositionally biased region" description="Basic and acidic residues" evidence="1">
    <location>
        <begin position="74"/>
        <end position="88"/>
    </location>
</feature>
<reference evidence="2 3" key="1">
    <citation type="journal article" date="2023" name="Mol. Biol. Evol.">
        <title>Genomics of Secondarily Temperate Adaptation in the Only Non-Antarctic Icefish.</title>
        <authorList>
            <person name="Rivera-Colon A.G."/>
            <person name="Rayamajhi N."/>
            <person name="Minhas B.F."/>
            <person name="Madrigal G."/>
            <person name="Bilyk K.T."/>
            <person name="Yoon V."/>
            <person name="Hune M."/>
            <person name="Gregory S."/>
            <person name="Cheng C.H.C."/>
            <person name="Catchen J.M."/>
        </authorList>
    </citation>
    <scope>NUCLEOTIDE SEQUENCE [LARGE SCALE GENOMIC DNA]</scope>
    <source>
        <tissue evidence="2">White muscle</tissue>
    </source>
</reference>
<gene>
    <name evidence="2" type="ORF">CgunFtcFv8_011435</name>
</gene>
<sequence>MFPCLLSAGVQALAVELTDQVSPQDVGVDLQQGAQLQTQRGPPVSLGAIRGGRGGRVAGGWDGRIVDSLHPGRQHPEEELNTGGRRET</sequence>
<feature type="region of interest" description="Disordered" evidence="1">
    <location>
        <begin position="65"/>
        <end position="88"/>
    </location>
</feature>
<keyword evidence="3" id="KW-1185">Reference proteome</keyword>
<evidence type="ECO:0000256" key="1">
    <source>
        <dbReference type="SAM" id="MobiDB-lite"/>
    </source>
</evidence>